<keyword evidence="3" id="KW-1185">Reference proteome</keyword>
<organism evidence="2 3">
    <name type="scientific">Sphingomonas populi</name>
    <dbReference type="NCBI Taxonomy" id="2484750"/>
    <lineage>
        <taxon>Bacteria</taxon>
        <taxon>Pseudomonadati</taxon>
        <taxon>Pseudomonadota</taxon>
        <taxon>Alphaproteobacteria</taxon>
        <taxon>Sphingomonadales</taxon>
        <taxon>Sphingomonadaceae</taxon>
        <taxon>Sphingomonas</taxon>
    </lineage>
</organism>
<protein>
    <recommendedName>
        <fullName evidence="4">SH3 domain-containing protein</fullName>
    </recommendedName>
</protein>
<name>A0A4Q6Y463_9SPHN</name>
<dbReference type="OrthoDB" id="6847114at2"/>
<feature type="signal peptide" evidence="1">
    <location>
        <begin position="1"/>
        <end position="25"/>
    </location>
</feature>
<gene>
    <name evidence="2" type="ORF">EWE75_09495</name>
</gene>
<evidence type="ECO:0000313" key="2">
    <source>
        <dbReference type="EMBL" id="RZF64624.1"/>
    </source>
</evidence>
<proteinExistence type="predicted"/>
<evidence type="ECO:0000256" key="1">
    <source>
        <dbReference type="SAM" id="SignalP"/>
    </source>
</evidence>
<reference evidence="2 3" key="1">
    <citation type="submission" date="2019-02" db="EMBL/GenBank/DDBJ databases">
        <authorList>
            <person name="Li Y."/>
        </authorList>
    </citation>
    <scope>NUCLEOTIDE SEQUENCE [LARGE SCALE GENOMIC DNA]</scope>
    <source>
        <strain evidence="2 3">3-7</strain>
    </source>
</reference>
<feature type="chain" id="PRO_5020835814" description="SH3 domain-containing protein" evidence="1">
    <location>
        <begin position="26"/>
        <end position="234"/>
    </location>
</feature>
<evidence type="ECO:0000313" key="3">
    <source>
        <dbReference type="Proteomes" id="UP000292085"/>
    </source>
</evidence>
<comment type="caution">
    <text evidence="2">The sequence shown here is derived from an EMBL/GenBank/DDBJ whole genome shotgun (WGS) entry which is preliminary data.</text>
</comment>
<accession>A0A4Q6Y463</accession>
<dbReference type="Proteomes" id="UP000292085">
    <property type="component" value="Unassembled WGS sequence"/>
</dbReference>
<dbReference type="AlphaFoldDB" id="A0A4Q6Y463"/>
<evidence type="ECO:0008006" key="4">
    <source>
        <dbReference type="Google" id="ProtNLM"/>
    </source>
</evidence>
<dbReference type="EMBL" id="SGIS01000012">
    <property type="protein sequence ID" value="RZF64624.1"/>
    <property type="molecule type" value="Genomic_DNA"/>
</dbReference>
<keyword evidence="1" id="KW-0732">Signal</keyword>
<sequence>MSPNRSILPTIMAAAVAITGGSARAQTCDSYLFPLDPGSITSARVVARTTILDGDTCPDPSALCRSRSYLIRDDIVARSPLARGDYTCVAYFKDDRQTTGWVESANLIAAPLPAVQGDWSGQWTRLKGNAILTILRSGTGSYHADVIATYAVARDNVRTGGADGIMAFHAGAGGVPIASFGSPGADRTLVCRVEMRRYGRWLLANDGVTDDSNSPCGGMGVTLTGIYRRHVSSH</sequence>
<dbReference type="RefSeq" id="WP_130156792.1">
    <property type="nucleotide sequence ID" value="NZ_SGIS01000012.1"/>
</dbReference>